<reference evidence="7" key="1">
    <citation type="submission" date="2022-11" db="UniProtKB">
        <authorList>
            <consortium name="EnsemblMetazoa"/>
        </authorList>
    </citation>
    <scope>IDENTIFICATION</scope>
</reference>
<keyword evidence="8" id="KW-1185">Reference proteome</keyword>
<dbReference type="OrthoDB" id="5914890at2759"/>
<dbReference type="PRINTS" id="PR00449">
    <property type="entry name" value="RASTRNSFRMNG"/>
</dbReference>
<evidence type="ECO:0000256" key="4">
    <source>
        <dbReference type="ARBA" id="ARBA00041166"/>
    </source>
</evidence>
<dbReference type="InterPro" id="IPR027417">
    <property type="entry name" value="P-loop_NTPase"/>
</dbReference>
<dbReference type="SMART" id="SM00175">
    <property type="entry name" value="RAB"/>
    <property type="match status" value="1"/>
</dbReference>
<feature type="region of interest" description="Disordered" evidence="6">
    <location>
        <begin position="217"/>
        <end position="245"/>
    </location>
</feature>
<evidence type="ECO:0000313" key="8">
    <source>
        <dbReference type="Proteomes" id="UP000887568"/>
    </source>
</evidence>
<evidence type="ECO:0000256" key="6">
    <source>
        <dbReference type="SAM" id="MobiDB-lite"/>
    </source>
</evidence>
<dbReference type="RefSeq" id="XP_038078319.1">
    <property type="nucleotide sequence ID" value="XM_038222391.1"/>
</dbReference>
<sequence length="245" mass="27272">MHTSVQHKMASIDLEKVRVVVVGDSGVGKSSLVHLICRGHPNPSPGWTIGAAVDVKIHEYKEGTPAQKSYFVECWDISGSVNHANSRHIFYNPVNGIILVHDLTNRKSHTNLRLWLSEVLNRESAYGSTKTRSSASEYDPEQFAGTRIPVLVIGTKHDQLDSSRQGTLQTSVIAEECGADEINLDCTQARHVAPGSTNAVKLSRFFDKVIERRFFSRDSSQQPIGSPTEKRRSFTPQYMKSLHTD</sequence>
<dbReference type="PROSITE" id="PS51419">
    <property type="entry name" value="RAB"/>
    <property type="match status" value="1"/>
</dbReference>
<dbReference type="SUPFAM" id="SSF52540">
    <property type="entry name" value="P-loop containing nucleoside triphosphate hydrolases"/>
    <property type="match status" value="1"/>
</dbReference>
<keyword evidence="2" id="KW-0547">Nucleotide-binding</keyword>
<dbReference type="Pfam" id="PF08477">
    <property type="entry name" value="Roc"/>
    <property type="match status" value="1"/>
</dbReference>
<accession>A0A914BQ96</accession>
<organism evidence="7 8">
    <name type="scientific">Patiria miniata</name>
    <name type="common">Bat star</name>
    <name type="synonym">Asterina miniata</name>
    <dbReference type="NCBI Taxonomy" id="46514"/>
    <lineage>
        <taxon>Eukaryota</taxon>
        <taxon>Metazoa</taxon>
        <taxon>Echinodermata</taxon>
        <taxon>Eleutherozoa</taxon>
        <taxon>Asterozoa</taxon>
        <taxon>Asteroidea</taxon>
        <taxon>Valvatacea</taxon>
        <taxon>Valvatida</taxon>
        <taxon>Asterinidae</taxon>
        <taxon>Patiria</taxon>
    </lineage>
</organism>
<comment type="similarity">
    <text evidence="1">Belongs to the small GTPase superfamily. Rab family.</text>
</comment>
<evidence type="ECO:0000256" key="3">
    <source>
        <dbReference type="ARBA" id="ARBA00023134"/>
    </source>
</evidence>
<name>A0A914BQ96_PATMI</name>
<dbReference type="GeneID" id="119745788"/>
<proteinExistence type="inferred from homology"/>
<evidence type="ECO:0000256" key="2">
    <source>
        <dbReference type="ARBA" id="ARBA00022741"/>
    </source>
</evidence>
<dbReference type="Gene3D" id="3.40.50.300">
    <property type="entry name" value="P-loop containing nucleotide triphosphate hydrolases"/>
    <property type="match status" value="1"/>
</dbReference>
<protein>
    <recommendedName>
        <fullName evidence="4">Rab-like protein 3</fullName>
    </recommendedName>
</protein>
<keyword evidence="3" id="KW-0342">GTP-binding</keyword>
<evidence type="ECO:0000256" key="1">
    <source>
        <dbReference type="ARBA" id="ARBA00006270"/>
    </source>
</evidence>
<evidence type="ECO:0000313" key="7">
    <source>
        <dbReference type="EnsemblMetazoa" id="XP_038078319.1"/>
    </source>
</evidence>
<dbReference type="FunFam" id="3.40.50.300:FF:000525">
    <property type="entry name" value="rab-like protein 3 isoform X1"/>
    <property type="match status" value="1"/>
</dbReference>
<dbReference type="EnsemblMetazoa" id="XM_038222391.1">
    <property type="protein sequence ID" value="XP_038078319.1"/>
    <property type="gene ID" value="LOC119745788"/>
</dbReference>
<dbReference type="Proteomes" id="UP000887568">
    <property type="component" value="Unplaced"/>
</dbReference>
<comment type="function">
    <text evidence="5">Required for KRAS signaling regulation and modulation of cell proliferation. Regulator of KRAS prenylation, and probably prenylation of other small GTPases. Required for lymphocyte development and function. Not required for myeloid cell development.</text>
</comment>
<dbReference type="AlphaFoldDB" id="A0A914BQ96"/>
<dbReference type="PANTHER" id="PTHR24073">
    <property type="entry name" value="DRAB5-RELATED"/>
    <property type="match status" value="1"/>
</dbReference>
<evidence type="ECO:0000256" key="5">
    <source>
        <dbReference type="ARBA" id="ARBA00045267"/>
    </source>
</evidence>
<dbReference type="GO" id="GO:0005525">
    <property type="term" value="F:GTP binding"/>
    <property type="evidence" value="ECO:0007669"/>
    <property type="project" value="UniProtKB-KW"/>
</dbReference>
<dbReference type="OMA" id="HIRFDME"/>